<dbReference type="InterPro" id="IPR036390">
    <property type="entry name" value="WH_DNA-bd_sf"/>
</dbReference>
<dbReference type="NCBIfam" id="TIGR02018">
    <property type="entry name" value="his_ut_repres"/>
    <property type="match status" value="1"/>
</dbReference>
<dbReference type="InterPro" id="IPR028978">
    <property type="entry name" value="Chorismate_lyase_/UTRA_dom_sf"/>
</dbReference>
<reference evidence="7" key="1">
    <citation type="submission" date="2016-10" db="EMBL/GenBank/DDBJ databases">
        <authorList>
            <person name="Varghese N."/>
            <person name="Submissions S."/>
        </authorList>
    </citation>
    <scope>NUCLEOTIDE SEQUENCE [LARGE SCALE GENOMIC DNA]</scope>
    <source>
        <strain evidence="7">LMG 26031</strain>
    </source>
</reference>
<dbReference type="Pfam" id="PF00392">
    <property type="entry name" value="GntR"/>
    <property type="match status" value="1"/>
</dbReference>
<proteinExistence type="predicted"/>
<dbReference type="FunFam" id="1.10.10.10:FF:000079">
    <property type="entry name" value="GntR family transcriptional regulator"/>
    <property type="match status" value="1"/>
</dbReference>
<dbReference type="InterPro" id="IPR011663">
    <property type="entry name" value="UTRA"/>
</dbReference>
<dbReference type="RefSeq" id="WP_245763476.1">
    <property type="nucleotide sequence ID" value="NZ_FNYE01000040.1"/>
</dbReference>
<dbReference type="PANTHER" id="PTHR44846:SF16">
    <property type="entry name" value="TRANSCRIPTIONAL REGULATOR PHNF-RELATED"/>
    <property type="match status" value="1"/>
</dbReference>
<keyword evidence="7" id="KW-1185">Reference proteome</keyword>
<dbReference type="GO" id="GO:0003700">
    <property type="term" value="F:DNA-binding transcription factor activity"/>
    <property type="evidence" value="ECO:0007669"/>
    <property type="project" value="UniProtKB-UniRule"/>
</dbReference>
<dbReference type="SUPFAM" id="SSF46785">
    <property type="entry name" value="Winged helix' DNA-binding domain"/>
    <property type="match status" value="1"/>
</dbReference>
<evidence type="ECO:0000256" key="1">
    <source>
        <dbReference type="ARBA" id="ARBA00023015"/>
    </source>
</evidence>
<dbReference type="SUPFAM" id="SSF64288">
    <property type="entry name" value="Chorismate lyase-like"/>
    <property type="match status" value="1"/>
</dbReference>
<dbReference type="InterPro" id="IPR036388">
    <property type="entry name" value="WH-like_DNA-bd_sf"/>
</dbReference>
<dbReference type="PRINTS" id="PR00035">
    <property type="entry name" value="HTHGNTR"/>
</dbReference>
<evidence type="ECO:0000256" key="2">
    <source>
        <dbReference type="ARBA" id="ARBA00023125"/>
    </source>
</evidence>
<dbReference type="InterPro" id="IPR010248">
    <property type="entry name" value="His_ut_repres"/>
</dbReference>
<dbReference type="PANTHER" id="PTHR44846">
    <property type="entry name" value="MANNOSYL-D-GLYCERATE TRANSPORT/METABOLISM SYSTEM REPRESSOR MNGR-RELATED"/>
    <property type="match status" value="1"/>
</dbReference>
<dbReference type="InterPro" id="IPR050679">
    <property type="entry name" value="Bact_HTH_transcr_reg"/>
</dbReference>
<keyword evidence="2" id="KW-0238">DNA-binding</keyword>
<name>A0A1H7E2G0_9BURK</name>
<dbReference type="Pfam" id="PF07702">
    <property type="entry name" value="UTRA"/>
    <property type="match status" value="1"/>
</dbReference>
<dbReference type="PROSITE" id="PS50949">
    <property type="entry name" value="HTH_GNTR"/>
    <property type="match status" value="1"/>
</dbReference>
<dbReference type="GO" id="GO:0006547">
    <property type="term" value="P:L-histidine metabolic process"/>
    <property type="evidence" value="ECO:0007669"/>
    <property type="project" value="UniProtKB-UniRule"/>
</dbReference>
<protein>
    <recommendedName>
        <fullName evidence="4">Histidine utilization repressor</fullName>
    </recommendedName>
</protein>
<evidence type="ECO:0000256" key="4">
    <source>
        <dbReference type="NCBIfam" id="TIGR02018"/>
    </source>
</evidence>
<keyword evidence="1" id="KW-0805">Transcription regulation</keyword>
<dbReference type="SMART" id="SM00866">
    <property type="entry name" value="UTRA"/>
    <property type="match status" value="1"/>
</dbReference>
<dbReference type="InterPro" id="IPR000524">
    <property type="entry name" value="Tscrpt_reg_HTH_GntR"/>
</dbReference>
<feature type="domain" description="HTH gntR-type" evidence="5">
    <location>
        <begin position="49"/>
        <end position="117"/>
    </location>
</feature>
<evidence type="ECO:0000313" key="6">
    <source>
        <dbReference type="EMBL" id="SEK08131.1"/>
    </source>
</evidence>
<dbReference type="CDD" id="cd07377">
    <property type="entry name" value="WHTH_GntR"/>
    <property type="match status" value="1"/>
</dbReference>
<keyword evidence="3" id="KW-0804">Transcription</keyword>
<evidence type="ECO:0000259" key="5">
    <source>
        <dbReference type="PROSITE" id="PS50949"/>
    </source>
</evidence>
<dbReference type="STRING" id="667676.SAMN05192539_104035"/>
<dbReference type="GO" id="GO:0003677">
    <property type="term" value="F:DNA binding"/>
    <property type="evidence" value="ECO:0007669"/>
    <property type="project" value="UniProtKB-UniRule"/>
</dbReference>
<dbReference type="GO" id="GO:0045892">
    <property type="term" value="P:negative regulation of DNA-templated transcription"/>
    <property type="evidence" value="ECO:0007669"/>
    <property type="project" value="UniProtKB-UniRule"/>
</dbReference>
<dbReference type="Gene3D" id="1.10.10.10">
    <property type="entry name" value="Winged helix-like DNA-binding domain superfamily/Winged helix DNA-binding domain"/>
    <property type="match status" value="1"/>
</dbReference>
<accession>A0A1H7E2G0</accession>
<evidence type="ECO:0000313" key="7">
    <source>
        <dbReference type="Proteomes" id="UP000198866"/>
    </source>
</evidence>
<sequence>MPAPAVRDKLRARALAKTRKPRDPNAHAANAAAAIATALASDAKNAQPAARYEQVKQYIRHTIESGERRAGERIPSELDLVASLGVSRMTVNRALRELTDEGLLTRVSGVGTFVAETKPQSTLLMIAHIGDEIRSRGHEYSYQTVLTRREVAPVNVSNALGLPPGASVFHVICVHRENGLPVQLEDRYVNPAIAPDFIEQDFSVTRPSEYLFSVVPAHDVEHIVDAGLPTRAEAELLQIATEEPCLTLMRRTWTSGVAVTFARFVHPGSRYRLGCRFAPDTSQRQG</sequence>
<dbReference type="Proteomes" id="UP000198866">
    <property type="component" value="Unassembled WGS sequence"/>
</dbReference>
<organism evidence="6 7">
    <name type="scientific">Paraburkholderia diazotrophica</name>
    <dbReference type="NCBI Taxonomy" id="667676"/>
    <lineage>
        <taxon>Bacteria</taxon>
        <taxon>Pseudomonadati</taxon>
        <taxon>Pseudomonadota</taxon>
        <taxon>Betaproteobacteria</taxon>
        <taxon>Burkholderiales</taxon>
        <taxon>Burkholderiaceae</taxon>
        <taxon>Paraburkholderia</taxon>
    </lineage>
</organism>
<dbReference type="Gene3D" id="3.40.1410.10">
    <property type="entry name" value="Chorismate lyase-like"/>
    <property type="match status" value="1"/>
</dbReference>
<dbReference type="SMART" id="SM00345">
    <property type="entry name" value="HTH_GNTR"/>
    <property type="match status" value="1"/>
</dbReference>
<gene>
    <name evidence="6" type="ORF">SAMN05192539_104035</name>
</gene>
<evidence type="ECO:0000256" key="3">
    <source>
        <dbReference type="ARBA" id="ARBA00023163"/>
    </source>
</evidence>
<dbReference type="EMBL" id="FNYE01000040">
    <property type="protein sequence ID" value="SEK08131.1"/>
    <property type="molecule type" value="Genomic_DNA"/>
</dbReference>
<dbReference type="AlphaFoldDB" id="A0A1H7E2G0"/>